<keyword evidence="10" id="KW-1185">Reference proteome</keyword>
<evidence type="ECO:0000313" key="10">
    <source>
        <dbReference type="Proteomes" id="UP000186303"/>
    </source>
</evidence>
<dbReference type="EMBL" id="LT671825">
    <property type="protein sequence ID" value="SHO78802.1"/>
    <property type="molecule type" value="Genomic_DNA"/>
</dbReference>
<evidence type="ECO:0000256" key="8">
    <source>
        <dbReference type="SAM" id="Phobius"/>
    </source>
</evidence>
<comment type="subcellular location">
    <subcellularLocation>
        <location evidence="1">Membrane</location>
        <topology evidence="1">Multi-pass membrane protein</topology>
    </subcellularLocation>
</comment>
<dbReference type="PIRSF" id="PIRSF002744">
    <property type="entry name" value="Pur-cyt_permease"/>
    <property type="match status" value="1"/>
</dbReference>
<evidence type="ECO:0000256" key="5">
    <source>
        <dbReference type="ARBA" id="ARBA00022989"/>
    </source>
</evidence>
<feature type="transmembrane region" description="Helical" evidence="8">
    <location>
        <begin position="329"/>
        <end position="350"/>
    </location>
</feature>
<evidence type="ECO:0000256" key="3">
    <source>
        <dbReference type="ARBA" id="ARBA00022448"/>
    </source>
</evidence>
<name>A0A1M8A8M9_MALS4</name>
<dbReference type="GO" id="GO:0022857">
    <property type="term" value="F:transmembrane transporter activity"/>
    <property type="evidence" value="ECO:0007669"/>
    <property type="project" value="InterPro"/>
</dbReference>
<keyword evidence="5 8" id="KW-1133">Transmembrane helix</keyword>
<proteinExistence type="inferred from homology"/>
<evidence type="ECO:0000256" key="6">
    <source>
        <dbReference type="ARBA" id="ARBA00023136"/>
    </source>
</evidence>
<dbReference type="OMA" id="FTVWFAP"/>
<dbReference type="Pfam" id="PF02133">
    <property type="entry name" value="Transp_cyt_pur"/>
    <property type="match status" value="1"/>
</dbReference>
<dbReference type="PANTHER" id="PTHR31806">
    <property type="entry name" value="PURINE-CYTOSINE PERMEASE FCY2-RELATED"/>
    <property type="match status" value="1"/>
</dbReference>
<evidence type="ECO:0000256" key="2">
    <source>
        <dbReference type="ARBA" id="ARBA00008974"/>
    </source>
</evidence>
<dbReference type="OrthoDB" id="2116389at2759"/>
<dbReference type="Proteomes" id="UP000186303">
    <property type="component" value="Chromosome 5"/>
</dbReference>
<comment type="similarity">
    <text evidence="2 7">Belongs to the purine-cytosine permease (2.A.39) family.</text>
</comment>
<feature type="transmembrane region" description="Helical" evidence="8">
    <location>
        <begin position="472"/>
        <end position="488"/>
    </location>
</feature>
<evidence type="ECO:0000256" key="7">
    <source>
        <dbReference type="PIRNR" id="PIRNR002744"/>
    </source>
</evidence>
<keyword evidence="6 7" id="KW-0472">Membrane</keyword>
<feature type="transmembrane region" description="Helical" evidence="8">
    <location>
        <begin position="200"/>
        <end position="217"/>
    </location>
</feature>
<evidence type="ECO:0000313" key="9">
    <source>
        <dbReference type="EMBL" id="SHO78802.1"/>
    </source>
</evidence>
<feature type="transmembrane region" description="Helical" evidence="8">
    <location>
        <begin position="94"/>
        <end position="117"/>
    </location>
</feature>
<reference evidence="10" key="1">
    <citation type="journal article" date="2017" name="Nucleic Acids Res.">
        <title>Proteogenomics produces comprehensive and highly accurate protein-coding gene annotation in a complete genome assembly of Malassezia sympodialis.</title>
        <authorList>
            <person name="Zhu Y."/>
            <person name="Engstroem P.G."/>
            <person name="Tellgren-Roth C."/>
            <person name="Baudo C.D."/>
            <person name="Kennell J.C."/>
            <person name="Sun S."/>
            <person name="Billmyre R.B."/>
            <person name="Schroeder M.S."/>
            <person name="Andersson A."/>
            <person name="Holm T."/>
            <person name="Sigurgeirsson B."/>
            <person name="Wu G."/>
            <person name="Sankaranarayanan S.R."/>
            <person name="Siddharthan R."/>
            <person name="Sanyal K."/>
            <person name="Lundeberg J."/>
            <person name="Nystedt B."/>
            <person name="Boekhout T."/>
            <person name="Dawson T.L. Jr."/>
            <person name="Heitman J."/>
            <person name="Scheynius A."/>
            <person name="Lehtioe J."/>
        </authorList>
    </citation>
    <scope>NUCLEOTIDE SEQUENCE [LARGE SCALE GENOMIC DNA]</scope>
    <source>
        <strain evidence="10">ATCC 42132</strain>
    </source>
</reference>
<accession>A0A1M8A8M9</accession>
<dbReference type="VEuPathDB" id="FungiDB:MSYG_3150"/>
<dbReference type="AlphaFoldDB" id="A0A1M8A8M9"/>
<protein>
    <submittedName>
        <fullName evidence="9">Similar to S.cerevisiae protein FCY21 (Putative purine-cytosine permease)</fullName>
    </submittedName>
</protein>
<feature type="transmembrane region" description="Helical" evidence="8">
    <location>
        <begin position="435"/>
        <end position="452"/>
    </location>
</feature>
<feature type="transmembrane region" description="Helical" evidence="8">
    <location>
        <begin position="394"/>
        <end position="415"/>
    </location>
</feature>
<evidence type="ECO:0000256" key="4">
    <source>
        <dbReference type="ARBA" id="ARBA00022692"/>
    </source>
</evidence>
<gene>
    <name evidence="9" type="ORF">MSYG_3150</name>
</gene>
<feature type="transmembrane region" description="Helical" evidence="8">
    <location>
        <begin position="362"/>
        <end position="382"/>
    </location>
</feature>
<dbReference type="InterPro" id="IPR026030">
    <property type="entry name" value="Pur-cyt_permease_Fcy2/21/22"/>
</dbReference>
<keyword evidence="4 8" id="KW-0812">Transmembrane</keyword>
<dbReference type="InterPro" id="IPR001248">
    <property type="entry name" value="Pur-cyt_permease"/>
</dbReference>
<feature type="transmembrane region" description="Helical" evidence="8">
    <location>
        <begin position="237"/>
        <end position="261"/>
    </location>
</feature>
<keyword evidence="3 7" id="KW-0813">Transport</keyword>
<feature type="transmembrane region" description="Helical" evidence="8">
    <location>
        <begin position="273"/>
        <end position="294"/>
    </location>
</feature>
<organism evidence="9 10">
    <name type="scientific">Malassezia sympodialis (strain ATCC 42132)</name>
    <name type="common">Atopic eczema-associated yeast</name>
    <dbReference type="NCBI Taxonomy" id="1230383"/>
    <lineage>
        <taxon>Eukaryota</taxon>
        <taxon>Fungi</taxon>
        <taxon>Dikarya</taxon>
        <taxon>Basidiomycota</taxon>
        <taxon>Ustilaginomycotina</taxon>
        <taxon>Malasseziomycetes</taxon>
        <taxon>Malasseziales</taxon>
        <taxon>Malasseziaceae</taxon>
        <taxon>Malassezia</taxon>
    </lineage>
</organism>
<dbReference type="GO" id="GO:0005886">
    <property type="term" value="C:plasma membrane"/>
    <property type="evidence" value="ECO:0007669"/>
    <property type="project" value="TreeGrafter"/>
</dbReference>
<sequence>MDLDKDDKDLSKIDVEVQSFHDNAKHQNWYHPRSWLRSSLFEWSSIEPIPPEKQNHAHWWTVPLLWIGANMNVLTFSTGMLAKDFDITIKDSMYTIVAFSLVTALVPAYFTTFGMNLGLRQIVHSRYSFGYFGACLPGLLVAATQVMYNIENVILGGQTLKAVSTPDSMSSIVGIVILSIIAFVVCFFGGRVMHYFESIFWLPALICFILLAAFAGAGEKGLHQPAGAPETTARGVLGLGCVVAGYFLSWSTIASDVSLYVKRNSSTTRMFLAVYMAFVLSVAPPFMFGAAFAISAPDVPAWKGASEATSPGPLFDVILAGHVGHFGKFLTVMLALSAVGNIIPGTYAFGIAVQTFLPPLRVLPRFVMTSICVAIFLPLGIAGRNQFYDTLSNFVSILAYWCSLFAGVVLADHFVLRRRNFSSYDLMIWDDWRRLPPGIAALVSALLPVALIGPTMDQVWYTGPIAQHSGDLGFEVGFALSFLLYLVLRPIEQRLWR</sequence>
<evidence type="ECO:0000256" key="1">
    <source>
        <dbReference type="ARBA" id="ARBA00004141"/>
    </source>
</evidence>
<feature type="transmembrane region" description="Helical" evidence="8">
    <location>
        <begin position="59"/>
        <end position="82"/>
    </location>
</feature>
<feature type="transmembrane region" description="Helical" evidence="8">
    <location>
        <begin position="168"/>
        <end position="188"/>
    </location>
</feature>
<dbReference type="Gene3D" id="1.10.4160.10">
    <property type="entry name" value="Hydantoin permease"/>
    <property type="match status" value="1"/>
</dbReference>
<dbReference type="PANTHER" id="PTHR31806:SF5">
    <property type="entry name" value="PURINE-CYTOSINE PERMEASE FCY21"/>
    <property type="match status" value="1"/>
</dbReference>
<feature type="transmembrane region" description="Helical" evidence="8">
    <location>
        <begin position="129"/>
        <end position="148"/>
    </location>
</feature>